<name>A0A8S9FVR7_BRACR</name>
<protein>
    <recommendedName>
        <fullName evidence="2">MBD domain-containing protein</fullName>
    </recommendedName>
</protein>
<dbReference type="PANTHER" id="PTHR34067:SF24">
    <property type="entry name" value="METHYL-CPG-BINDING DOMAIN-CONTAINING PROTEIN 13"/>
    <property type="match status" value="1"/>
</dbReference>
<comment type="caution">
    <text evidence="3">The sequence shown here is derived from an EMBL/GenBank/DDBJ whole genome shotgun (WGS) entry which is preliminary data.</text>
</comment>
<sequence>MFCPEDSQCWWWTEFGFPLKSGITPSNLFTCTRVNPFLSSSQLNLFSYYSAWWRGTERIKGSDLEDEGVDLRERKKEVVFRREEMDGEGISDGLSAERKVEIRVNKNGRKVIVEKSAAEGLPEGWIKKLVISNRSGRKRRDPFFIDPQSEYIFPSFRAASRYVETGDIGHYARKFKESDTEDNDSGNGKNVLLLESADALLEKEKNIDVNNSKRRRNSSSSSGEHSENCKMNSEVSSVISQVLKDLGKKKDVNDPVENQPIAKRVTRSQTKANETEEVDVHVKLRLRSASSQSPQKRSVMKEEDVRDSAEKGITRSKAIVKKNELANSVARRASKRLAGIELEPTPELDTITKAQRVAPPDNDDDGTAGKCKPPVDPIAVTSGLKKMDIPLTKEEAKSYNTEHSFPKPNAAASSTSMNRVSAELELEMQIEKIGKPGGSNVSGDKKKMKMPQVTSQVELNPVFRLEGYKQKEEMSPVSPLSCKTSATKREKTAGGKRLGRSSANANKVTSPKANEISSSNKEEHPHPHPYDNGNSTQRRNKLSSNLFESSVVRGTCSEVMEMSNNTNSFSSSSAATLADLWKDPCIAFAIKTLTGDTLRFPNNTAAISSDPKSNHAKQKGVTFLPETPQNANAYSGKPGVSSESAPGMDMWKDPCIDFAIKTLTGAIPIVSNDPVVRPKHEGMTITSSSRQEHEGRQKQHL</sequence>
<dbReference type="Proteomes" id="UP000712281">
    <property type="component" value="Unassembled WGS sequence"/>
</dbReference>
<feature type="domain" description="MBD" evidence="2">
    <location>
        <begin position="111"/>
        <end position="185"/>
    </location>
</feature>
<accession>A0A8S9FVR7</accession>
<feature type="compositionally biased region" description="Basic and acidic residues" evidence="1">
    <location>
        <begin position="690"/>
        <end position="701"/>
    </location>
</feature>
<evidence type="ECO:0000313" key="3">
    <source>
        <dbReference type="EMBL" id="KAF2536078.1"/>
    </source>
</evidence>
<reference evidence="3" key="1">
    <citation type="submission" date="2019-12" db="EMBL/GenBank/DDBJ databases">
        <title>Genome sequencing and annotation of Brassica cretica.</title>
        <authorList>
            <person name="Studholme D.J."/>
            <person name="Sarris P.F."/>
        </authorList>
    </citation>
    <scope>NUCLEOTIDE SEQUENCE</scope>
    <source>
        <strain evidence="3">PFS-001/15</strain>
        <tissue evidence="3">Leaf</tissue>
    </source>
</reference>
<feature type="region of interest" description="Disordered" evidence="1">
    <location>
        <begin position="434"/>
        <end position="455"/>
    </location>
</feature>
<dbReference type="PANTHER" id="PTHR34067">
    <property type="entry name" value="OS04G0193200 PROTEIN"/>
    <property type="match status" value="1"/>
</dbReference>
<feature type="region of interest" description="Disordered" evidence="1">
    <location>
        <begin position="626"/>
        <end position="645"/>
    </location>
</feature>
<gene>
    <name evidence="3" type="ORF">F2Q68_00021398</name>
</gene>
<feature type="compositionally biased region" description="Basic and acidic residues" evidence="1">
    <location>
        <begin position="299"/>
        <end position="311"/>
    </location>
</feature>
<dbReference type="GO" id="GO:0003677">
    <property type="term" value="F:DNA binding"/>
    <property type="evidence" value="ECO:0007669"/>
    <property type="project" value="InterPro"/>
</dbReference>
<feature type="region of interest" description="Disordered" evidence="1">
    <location>
        <begin position="249"/>
        <end position="311"/>
    </location>
</feature>
<evidence type="ECO:0000259" key="2">
    <source>
        <dbReference type="PROSITE" id="PS50982"/>
    </source>
</evidence>
<dbReference type="AlphaFoldDB" id="A0A8S9FVR7"/>
<dbReference type="InterPro" id="IPR001739">
    <property type="entry name" value="Methyl_CpG_DNA-bd"/>
</dbReference>
<evidence type="ECO:0000256" key="1">
    <source>
        <dbReference type="SAM" id="MobiDB-lite"/>
    </source>
</evidence>
<organism evidence="3 4">
    <name type="scientific">Brassica cretica</name>
    <name type="common">Mustard</name>
    <dbReference type="NCBI Taxonomy" id="69181"/>
    <lineage>
        <taxon>Eukaryota</taxon>
        <taxon>Viridiplantae</taxon>
        <taxon>Streptophyta</taxon>
        <taxon>Embryophyta</taxon>
        <taxon>Tracheophyta</taxon>
        <taxon>Spermatophyta</taxon>
        <taxon>Magnoliopsida</taxon>
        <taxon>eudicotyledons</taxon>
        <taxon>Gunneridae</taxon>
        <taxon>Pentapetalae</taxon>
        <taxon>rosids</taxon>
        <taxon>malvids</taxon>
        <taxon>Brassicales</taxon>
        <taxon>Brassicaceae</taxon>
        <taxon>Brassiceae</taxon>
        <taxon>Brassica</taxon>
    </lineage>
</organism>
<feature type="region of interest" description="Disordered" evidence="1">
    <location>
        <begin position="356"/>
        <end position="379"/>
    </location>
</feature>
<feature type="region of interest" description="Disordered" evidence="1">
    <location>
        <begin position="674"/>
        <end position="701"/>
    </location>
</feature>
<dbReference type="EMBL" id="QGKW02002228">
    <property type="protein sequence ID" value="KAF2536078.1"/>
    <property type="molecule type" value="Genomic_DNA"/>
</dbReference>
<evidence type="ECO:0000313" key="4">
    <source>
        <dbReference type="Proteomes" id="UP000712281"/>
    </source>
</evidence>
<dbReference type="PROSITE" id="PS50982">
    <property type="entry name" value="MBD"/>
    <property type="match status" value="1"/>
</dbReference>
<feature type="region of interest" description="Disordered" evidence="1">
    <location>
        <begin position="470"/>
        <end position="539"/>
    </location>
</feature>
<dbReference type="InterPro" id="IPR038945">
    <property type="entry name" value="MBD13-like"/>
</dbReference>
<feature type="compositionally biased region" description="Basic and acidic residues" evidence="1">
    <location>
        <begin position="520"/>
        <end position="529"/>
    </location>
</feature>
<dbReference type="Gene3D" id="3.30.890.10">
    <property type="entry name" value="Methyl-cpg-binding Protein 2, Chain A"/>
    <property type="match status" value="1"/>
</dbReference>
<proteinExistence type="predicted"/>
<feature type="region of interest" description="Disordered" evidence="1">
    <location>
        <begin position="205"/>
        <end position="234"/>
    </location>
</feature>
<feature type="compositionally biased region" description="Polar residues" evidence="1">
    <location>
        <begin position="501"/>
        <end position="519"/>
    </location>
</feature>